<dbReference type="AlphaFoldDB" id="A0A1D1UT29"/>
<keyword evidence="5" id="KW-0418">Kinase</keyword>
<keyword evidence="3" id="KW-0808">Transferase</keyword>
<evidence type="ECO:0000256" key="5">
    <source>
        <dbReference type="ARBA" id="ARBA00022777"/>
    </source>
</evidence>
<evidence type="ECO:0000313" key="13">
    <source>
        <dbReference type="Proteomes" id="UP000186922"/>
    </source>
</evidence>
<gene>
    <name evidence="12" type="primary">RvY_04868-1</name>
    <name evidence="12" type="synonym">RvY_04868.1</name>
    <name evidence="12" type="ORF">RvY_04868</name>
</gene>
<feature type="region of interest" description="Disordered" evidence="10">
    <location>
        <begin position="1"/>
        <end position="25"/>
    </location>
</feature>
<reference evidence="12 13" key="1">
    <citation type="journal article" date="2016" name="Nat. Commun.">
        <title>Extremotolerant tardigrade genome and improved radiotolerance of human cultured cells by tardigrade-unique protein.</title>
        <authorList>
            <person name="Hashimoto T."/>
            <person name="Horikawa D.D."/>
            <person name="Saito Y."/>
            <person name="Kuwahara H."/>
            <person name="Kozuka-Hata H."/>
            <person name="Shin-I T."/>
            <person name="Minakuchi Y."/>
            <person name="Ohishi K."/>
            <person name="Motoyama A."/>
            <person name="Aizu T."/>
            <person name="Enomoto A."/>
            <person name="Kondo K."/>
            <person name="Tanaka S."/>
            <person name="Hara Y."/>
            <person name="Koshikawa S."/>
            <person name="Sagara H."/>
            <person name="Miura T."/>
            <person name="Yokobori S."/>
            <person name="Miyagawa K."/>
            <person name="Suzuki Y."/>
            <person name="Kubo T."/>
            <person name="Oyama M."/>
            <person name="Kohara Y."/>
            <person name="Fujiyama A."/>
            <person name="Arakawa K."/>
            <person name="Katayama T."/>
            <person name="Toyoda A."/>
            <person name="Kunieda T."/>
        </authorList>
    </citation>
    <scope>NUCLEOTIDE SEQUENCE [LARGE SCALE GENOMIC DNA]</scope>
    <source>
        <strain evidence="12 13">YOKOZUNA-1</strain>
    </source>
</reference>
<proteinExistence type="predicted"/>
<dbReference type="EC" id="2.7.11.1" evidence="1"/>
<dbReference type="SMART" id="SM00220">
    <property type="entry name" value="S_TKc"/>
    <property type="match status" value="1"/>
</dbReference>
<sequence length="531" mass="60368">MPVQALADSTEGARPSQRHPERLDGHNLELDVVPAYESKCPVDPSARREARRATDRNAVVICPEQEDDVQGNWFIIGQLGEGAYGDVKLIEDVHQHRLLAMKIVALPKMPKERKKVKDLVQREILLHKHLYHDNIIRFIASRESPDTNYIFLEYACGGELYDRIEPDYGVPRDSCHEWFKALVNGVDYLHQRGILHRDIKPENLLLTDTDVLKISDFGLATVFRADGKIRMINTRRGTPSYVAPEVYAKDSFHAQPLDIWSVGVVLVAMVSGELPWEQATMQHENFCLWKMNSLTNSPWNKLPSECIALLRKTLDPNPDTRADIATIRADHWFRRGFTKRAIRAPAPKRFCYGGAHVFSVPTKTIHQYSSTMDSVNNDAGDAHLFSQPVRLEDLLMSQNTQGVEGLMQQSPFARMVKRITRFYISCGIPEVIETLSEILEPMHMTLQRTSPGSFTVTGQDSHKGALVFKVSFVQTKTKILMDFRLSKGDGLEFKRVFAVLREKLNHIVDEDPVSWSVQQDVKSEVIAEDKE</sequence>
<evidence type="ECO:0000256" key="1">
    <source>
        <dbReference type="ARBA" id="ARBA00012513"/>
    </source>
</evidence>
<dbReference type="InterPro" id="IPR011009">
    <property type="entry name" value="Kinase-like_dom_sf"/>
</dbReference>
<keyword evidence="2" id="KW-0723">Serine/threonine-protein kinase</keyword>
<comment type="catalytic activity">
    <reaction evidence="8">
        <text>L-seryl-[protein] + ATP = O-phospho-L-seryl-[protein] + ADP + H(+)</text>
        <dbReference type="Rhea" id="RHEA:17989"/>
        <dbReference type="Rhea" id="RHEA-COMP:9863"/>
        <dbReference type="Rhea" id="RHEA-COMP:11604"/>
        <dbReference type="ChEBI" id="CHEBI:15378"/>
        <dbReference type="ChEBI" id="CHEBI:29999"/>
        <dbReference type="ChEBI" id="CHEBI:30616"/>
        <dbReference type="ChEBI" id="CHEBI:83421"/>
        <dbReference type="ChEBI" id="CHEBI:456216"/>
        <dbReference type="EC" id="2.7.11.1"/>
    </reaction>
</comment>
<evidence type="ECO:0000256" key="6">
    <source>
        <dbReference type="ARBA" id="ARBA00022840"/>
    </source>
</evidence>
<dbReference type="SUPFAM" id="SSF56112">
    <property type="entry name" value="Protein kinase-like (PK-like)"/>
    <property type="match status" value="1"/>
</dbReference>
<dbReference type="GO" id="GO:0007095">
    <property type="term" value="P:mitotic G2 DNA damage checkpoint signaling"/>
    <property type="evidence" value="ECO:0007669"/>
    <property type="project" value="TreeGrafter"/>
</dbReference>
<dbReference type="STRING" id="947166.A0A1D1UT29"/>
<evidence type="ECO:0000256" key="2">
    <source>
        <dbReference type="ARBA" id="ARBA00022527"/>
    </source>
</evidence>
<dbReference type="GO" id="GO:0005524">
    <property type="term" value="F:ATP binding"/>
    <property type="evidence" value="ECO:0007669"/>
    <property type="project" value="UniProtKB-UniRule"/>
</dbReference>
<dbReference type="Gene3D" id="3.30.200.20">
    <property type="entry name" value="Phosphorylase Kinase, domain 1"/>
    <property type="match status" value="1"/>
</dbReference>
<dbReference type="PANTHER" id="PTHR43895:SF32">
    <property type="entry name" value="SERINE_THREONINE-PROTEIN KINASE CHK1"/>
    <property type="match status" value="1"/>
</dbReference>
<dbReference type="Gene3D" id="1.10.510.10">
    <property type="entry name" value="Transferase(Phosphotransferase) domain 1"/>
    <property type="match status" value="1"/>
</dbReference>
<comment type="caution">
    <text evidence="12">The sequence shown here is derived from an EMBL/GenBank/DDBJ whole genome shotgun (WGS) entry which is preliminary data.</text>
</comment>
<dbReference type="GO" id="GO:0005737">
    <property type="term" value="C:cytoplasm"/>
    <property type="evidence" value="ECO:0007669"/>
    <property type="project" value="TreeGrafter"/>
</dbReference>
<keyword evidence="4 9" id="KW-0547">Nucleotide-binding</keyword>
<dbReference type="PROSITE" id="PS50011">
    <property type="entry name" value="PROTEIN_KINASE_DOM"/>
    <property type="match status" value="1"/>
</dbReference>
<feature type="domain" description="Protein kinase" evidence="11">
    <location>
        <begin position="73"/>
        <end position="333"/>
    </location>
</feature>
<keyword evidence="13" id="KW-1185">Reference proteome</keyword>
<evidence type="ECO:0000313" key="12">
    <source>
        <dbReference type="EMBL" id="GAU92836.1"/>
    </source>
</evidence>
<evidence type="ECO:0000256" key="4">
    <source>
        <dbReference type="ARBA" id="ARBA00022741"/>
    </source>
</evidence>
<accession>A0A1D1UT29</accession>
<protein>
    <recommendedName>
        <fullName evidence="1">non-specific serine/threonine protein kinase</fullName>
        <ecNumber evidence="1">2.7.11.1</ecNumber>
    </recommendedName>
</protein>
<evidence type="ECO:0000256" key="7">
    <source>
        <dbReference type="ARBA" id="ARBA00047899"/>
    </source>
</evidence>
<evidence type="ECO:0000256" key="8">
    <source>
        <dbReference type="ARBA" id="ARBA00048679"/>
    </source>
</evidence>
<dbReference type="EMBL" id="BDGG01000002">
    <property type="protein sequence ID" value="GAU92836.1"/>
    <property type="molecule type" value="Genomic_DNA"/>
</dbReference>
<evidence type="ECO:0000256" key="3">
    <source>
        <dbReference type="ARBA" id="ARBA00022679"/>
    </source>
</evidence>
<evidence type="ECO:0000259" key="11">
    <source>
        <dbReference type="PROSITE" id="PS50011"/>
    </source>
</evidence>
<evidence type="ECO:0000256" key="10">
    <source>
        <dbReference type="SAM" id="MobiDB-lite"/>
    </source>
</evidence>
<organism evidence="12 13">
    <name type="scientific">Ramazzottius varieornatus</name>
    <name type="common">Water bear</name>
    <name type="synonym">Tardigrade</name>
    <dbReference type="NCBI Taxonomy" id="947166"/>
    <lineage>
        <taxon>Eukaryota</taxon>
        <taxon>Metazoa</taxon>
        <taxon>Ecdysozoa</taxon>
        <taxon>Tardigrada</taxon>
        <taxon>Eutardigrada</taxon>
        <taxon>Parachela</taxon>
        <taxon>Hypsibioidea</taxon>
        <taxon>Ramazzottiidae</taxon>
        <taxon>Ramazzottius</taxon>
    </lineage>
</organism>
<dbReference type="GO" id="GO:0035861">
    <property type="term" value="C:site of double-strand break"/>
    <property type="evidence" value="ECO:0007669"/>
    <property type="project" value="TreeGrafter"/>
</dbReference>
<dbReference type="PROSITE" id="PS00108">
    <property type="entry name" value="PROTEIN_KINASE_ST"/>
    <property type="match status" value="1"/>
</dbReference>
<evidence type="ECO:0000256" key="9">
    <source>
        <dbReference type="PROSITE-ProRule" id="PRU10141"/>
    </source>
</evidence>
<dbReference type="Pfam" id="PF00069">
    <property type="entry name" value="Pkinase"/>
    <property type="match status" value="1"/>
</dbReference>
<dbReference type="InterPro" id="IPR000719">
    <property type="entry name" value="Prot_kinase_dom"/>
</dbReference>
<keyword evidence="6 9" id="KW-0067">ATP-binding</keyword>
<dbReference type="OrthoDB" id="539158at2759"/>
<dbReference type="PROSITE" id="PS00107">
    <property type="entry name" value="PROTEIN_KINASE_ATP"/>
    <property type="match status" value="1"/>
</dbReference>
<dbReference type="Proteomes" id="UP000186922">
    <property type="component" value="Unassembled WGS sequence"/>
</dbReference>
<name>A0A1D1UT29_RAMVA</name>
<feature type="binding site" evidence="9">
    <location>
        <position position="102"/>
    </location>
    <ligand>
        <name>ATP</name>
        <dbReference type="ChEBI" id="CHEBI:30616"/>
    </ligand>
</feature>
<dbReference type="InterPro" id="IPR008271">
    <property type="entry name" value="Ser/Thr_kinase_AS"/>
</dbReference>
<dbReference type="GO" id="GO:0005634">
    <property type="term" value="C:nucleus"/>
    <property type="evidence" value="ECO:0007669"/>
    <property type="project" value="TreeGrafter"/>
</dbReference>
<dbReference type="PANTHER" id="PTHR43895">
    <property type="entry name" value="CALCIUM/CALMODULIN-DEPENDENT PROTEIN KINASE KINASE-RELATED"/>
    <property type="match status" value="1"/>
</dbReference>
<dbReference type="GO" id="GO:0004674">
    <property type="term" value="F:protein serine/threonine kinase activity"/>
    <property type="evidence" value="ECO:0007669"/>
    <property type="project" value="UniProtKB-KW"/>
</dbReference>
<dbReference type="InterPro" id="IPR017441">
    <property type="entry name" value="Protein_kinase_ATP_BS"/>
</dbReference>
<dbReference type="FunFam" id="1.10.510.10:FF:000301">
    <property type="entry name" value="Serine/threonine-protein kinase Chk1"/>
    <property type="match status" value="1"/>
</dbReference>
<comment type="catalytic activity">
    <reaction evidence="7">
        <text>L-threonyl-[protein] + ATP = O-phospho-L-threonyl-[protein] + ADP + H(+)</text>
        <dbReference type="Rhea" id="RHEA:46608"/>
        <dbReference type="Rhea" id="RHEA-COMP:11060"/>
        <dbReference type="Rhea" id="RHEA-COMP:11605"/>
        <dbReference type="ChEBI" id="CHEBI:15378"/>
        <dbReference type="ChEBI" id="CHEBI:30013"/>
        <dbReference type="ChEBI" id="CHEBI:30616"/>
        <dbReference type="ChEBI" id="CHEBI:61977"/>
        <dbReference type="ChEBI" id="CHEBI:456216"/>
        <dbReference type="EC" id="2.7.11.1"/>
    </reaction>
</comment>
<dbReference type="Gene3D" id="3.30.310.80">
    <property type="entry name" value="Kinase associated domain 1, KA1"/>
    <property type="match status" value="1"/>
</dbReference>